<dbReference type="Pfam" id="PF11066">
    <property type="entry name" value="DUF2867"/>
    <property type="match status" value="1"/>
</dbReference>
<dbReference type="InterPro" id="IPR021295">
    <property type="entry name" value="DUF2867"/>
</dbReference>
<evidence type="ECO:0000313" key="1">
    <source>
        <dbReference type="EMBL" id="PZF93154.1"/>
    </source>
</evidence>
<dbReference type="OrthoDB" id="7067492at2"/>
<keyword evidence="2" id="KW-1185">Reference proteome</keyword>
<reference evidence="1 2" key="1">
    <citation type="submission" date="2018-01" db="EMBL/GenBank/DDBJ databases">
        <title>Draft genome sequence of Salinispora sp. 13K206.</title>
        <authorList>
            <person name="Sahin N."/>
            <person name="Saygin H."/>
            <person name="Ay H."/>
        </authorList>
    </citation>
    <scope>NUCLEOTIDE SEQUENCE [LARGE SCALE GENOMIC DNA]</scope>
    <source>
        <strain evidence="1 2">13K206</strain>
    </source>
</reference>
<evidence type="ECO:0000313" key="2">
    <source>
        <dbReference type="Proteomes" id="UP000248749"/>
    </source>
</evidence>
<name>A0A2W2CJG8_9ACTN</name>
<dbReference type="AlphaFoldDB" id="A0A2W2CJG8"/>
<dbReference type="SUPFAM" id="SSF55961">
    <property type="entry name" value="Bet v1-like"/>
    <property type="match status" value="1"/>
</dbReference>
<accession>A0A2W2CJG8</accession>
<proteinExistence type="predicted"/>
<protein>
    <submittedName>
        <fullName evidence="1">DUF2867 domain-containing protein</fullName>
    </submittedName>
</protein>
<dbReference type="EMBL" id="POUB01000164">
    <property type="protein sequence ID" value="PZF93154.1"/>
    <property type="molecule type" value="Genomic_DNA"/>
</dbReference>
<organism evidence="1 2">
    <name type="scientific">Micromonospora deserti</name>
    <dbReference type="NCBI Taxonomy" id="2070366"/>
    <lineage>
        <taxon>Bacteria</taxon>
        <taxon>Bacillati</taxon>
        <taxon>Actinomycetota</taxon>
        <taxon>Actinomycetes</taxon>
        <taxon>Micromonosporales</taxon>
        <taxon>Micromonosporaceae</taxon>
        <taxon>Micromonospora</taxon>
    </lineage>
</organism>
<comment type="caution">
    <text evidence="1">The sequence shown here is derived from an EMBL/GenBank/DDBJ whole genome shotgun (WGS) entry which is preliminary data.</text>
</comment>
<gene>
    <name evidence="1" type="ORF">C1I99_20930</name>
</gene>
<sequence>MGTIVNVHERELPASADAVGQLLDRIGSVDDPLWPAPTWPPMRFDRPLGVGADGGHGAIRYRVARYEPGRVIEFAFDPAIGLDGIHVLEVQPRGTDRCVLRHRLVGRPTGAMRLMWPLVVRACHDAVLEHLLDNAERAVTGTVREPVRYGRRVRLAAAAESVRVRAVPVPAGAGLLNAWSARRDLADAIAVRVPPGTSTDPQDWADRIFRDPPAVVLALLRLRNALVPLIGVERGDATAFATVARTDREVLLGVDASHLDFRASVLVEPDESGSTVTVSAVAAVRTRAGRAYLAVVRLVHPAVIWAMVRRAARRATAPTAASLRRTPDQQCRQA</sequence>
<dbReference type="Proteomes" id="UP000248749">
    <property type="component" value="Unassembled WGS sequence"/>
</dbReference>